<dbReference type="AlphaFoldDB" id="T1GZQ3"/>
<dbReference type="EnsemblMetazoa" id="MESCA009357-RA">
    <property type="protein sequence ID" value="MESCA009357-PA"/>
    <property type="gene ID" value="MESCA009357"/>
</dbReference>
<dbReference type="GO" id="GO:1990130">
    <property type="term" value="C:GATOR1 complex"/>
    <property type="evidence" value="ECO:0007669"/>
    <property type="project" value="TreeGrafter"/>
</dbReference>
<dbReference type="InterPro" id="IPR027244">
    <property type="entry name" value="IML1"/>
</dbReference>
<proteinExistence type="predicted"/>
<accession>T1GZQ3</accession>
<dbReference type="GO" id="GO:0005096">
    <property type="term" value="F:GTPase activator activity"/>
    <property type="evidence" value="ECO:0007669"/>
    <property type="project" value="InterPro"/>
</dbReference>
<dbReference type="GO" id="GO:0005765">
    <property type="term" value="C:lysosomal membrane"/>
    <property type="evidence" value="ECO:0007669"/>
    <property type="project" value="TreeGrafter"/>
</dbReference>
<dbReference type="PANTHER" id="PTHR13179">
    <property type="entry name" value="DEP DOMAIN CONTAINING PROTEIN 5"/>
    <property type="match status" value="1"/>
</dbReference>
<dbReference type="Proteomes" id="UP000015102">
    <property type="component" value="Unassembled WGS sequence"/>
</dbReference>
<dbReference type="GO" id="GO:0034198">
    <property type="term" value="P:cellular response to amino acid starvation"/>
    <property type="evidence" value="ECO:0007669"/>
    <property type="project" value="TreeGrafter"/>
</dbReference>
<feature type="domain" description="DEPDC5 C-terminal" evidence="1">
    <location>
        <begin position="49"/>
        <end position="324"/>
    </location>
</feature>
<reference evidence="2" key="2">
    <citation type="submission" date="2015-06" db="UniProtKB">
        <authorList>
            <consortium name="EnsemblMetazoa"/>
        </authorList>
    </citation>
    <scope>IDENTIFICATION</scope>
</reference>
<dbReference type="HOGENOM" id="CLU_029150_0_0_1"/>
<dbReference type="OMA" id="TSHEWER"/>
<dbReference type="STRING" id="36166.T1GZQ3"/>
<name>T1GZQ3_MEGSC</name>
<protein>
    <recommendedName>
        <fullName evidence="1">DEPDC5 C-terminal domain-containing protein</fullName>
    </recommendedName>
</protein>
<dbReference type="PANTHER" id="PTHR13179:SF8">
    <property type="entry name" value="GATOR COMPLEX PROTEIN DEPDC5"/>
    <property type="match status" value="1"/>
</dbReference>
<dbReference type="EMBL" id="CAQQ02374422">
    <property type="status" value="NOT_ANNOTATED_CDS"/>
    <property type="molecule type" value="Genomic_DNA"/>
</dbReference>
<dbReference type="Pfam" id="PF19418">
    <property type="entry name" value="DEPDC5_CTD"/>
    <property type="match status" value="1"/>
</dbReference>
<evidence type="ECO:0000313" key="2">
    <source>
        <dbReference type="EnsemblMetazoa" id="MESCA009357-PA"/>
    </source>
</evidence>
<dbReference type="InterPro" id="IPR045838">
    <property type="entry name" value="DEPDC5_CTD"/>
</dbReference>
<sequence>MLVSFLLDSMERLICHASGDWEKPIIPGFYLYYIVTQDKKSKDYLPPLGDLRAFENEWMEVEIQFGNYFEMSTPKVSTVPNFLRETPLRDNYWYSVNRQMYRSVHLEIDANKKSDRMEWGHAKYHSVMVPNTAFEIVVDWVTASGPAVSDLINGWSRKASQYNFQLQPIPADPLAEPFTEKSDPLRGPIFIPLNTSCLLKDKECLFNEFHEETRLKGCYCFRKLFWCPKEYQYVHCSGNMFVLIRCPQSSFPTTGSPLRHEVNVSRMVYGHTFNTNVPKKVGFLWSWNHMIPNKKWKSFLIGGTQELFQLKMLKDFREFCSNQDDRLLGFWNESYKCIL</sequence>
<keyword evidence="3" id="KW-1185">Reference proteome</keyword>
<dbReference type="GO" id="GO:1904262">
    <property type="term" value="P:negative regulation of TORC1 signaling"/>
    <property type="evidence" value="ECO:0007669"/>
    <property type="project" value="TreeGrafter"/>
</dbReference>
<evidence type="ECO:0000313" key="3">
    <source>
        <dbReference type="Proteomes" id="UP000015102"/>
    </source>
</evidence>
<evidence type="ECO:0000259" key="1">
    <source>
        <dbReference type="Pfam" id="PF19418"/>
    </source>
</evidence>
<organism evidence="2 3">
    <name type="scientific">Megaselia scalaris</name>
    <name type="common">Humpbacked fly</name>
    <name type="synonym">Phora scalaris</name>
    <dbReference type="NCBI Taxonomy" id="36166"/>
    <lineage>
        <taxon>Eukaryota</taxon>
        <taxon>Metazoa</taxon>
        <taxon>Ecdysozoa</taxon>
        <taxon>Arthropoda</taxon>
        <taxon>Hexapoda</taxon>
        <taxon>Insecta</taxon>
        <taxon>Pterygota</taxon>
        <taxon>Neoptera</taxon>
        <taxon>Endopterygota</taxon>
        <taxon>Diptera</taxon>
        <taxon>Brachycera</taxon>
        <taxon>Muscomorpha</taxon>
        <taxon>Platypezoidea</taxon>
        <taxon>Phoridae</taxon>
        <taxon>Megaseliini</taxon>
        <taxon>Megaselia</taxon>
    </lineage>
</organism>
<reference evidence="3" key="1">
    <citation type="submission" date="2013-02" db="EMBL/GenBank/DDBJ databases">
        <authorList>
            <person name="Hughes D."/>
        </authorList>
    </citation>
    <scope>NUCLEOTIDE SEQUENCE</scope>
    <source>
        <strain>Durham</strain>
        <strain evidence="3">NC isolate 2 -- Noor lab</strain>
    </source>
</reference>
<dbReference type="GO" id="GO:0010508">
    <property type="term" value="P:positive regulation of autophagy"/>
    <property type="evidence" value="ECO:0007669"/>
    <property type="project" value="TreeGrafter"/>
</dbReference>